<feature type="region of interest" description="Disordered" evidence="5">
    <location>
        <begin position="127"/>
        <end position="180"/>
    </location>
</feature>
<dbReference type="Pfam" id="PF00853">
    <property type="entry name" value="Runt"/>
    <property type="match status" value="1"/>
</dbReference>
<dbReference type="VEuPathDB" id="VectorBase:GBRI014288"/>
<dbReference type="Proteomes" id="UP000091820">
    <property type="component" value="Unassembled WGS sequence"/>
</dbReference>
<keyword evidence="3" id="KW-0804">Transcription</keyword>
<evidence type="ECO:0000313" key="8">
    <source>
        <dbReference type="Proteomes" id="UP000091820"/>
    </source>
</evidence>
<dbReference type="GO" id="GO:0005634">
    <property type="term" value="C:nucleus"/>
    <property type="evidence" value="ECO:0007669"/>
    <property type="project" value="UniProtKB-SubCell"/>
</dbReference>
<dbReference type="STRING" id="37001.A0A1A9WCC0"/>
<accession>A0A1A9WCC0</accession>
<dbReference type="GO" id="GO:0005524">
    <property type="term" value="F:ATP binding"/>
    <property type="evidence" value="ECO:0007669"/>
    <property type="project" value="InterPro"/>
</dbReference>
<feature type="compositionally biased region" description="Polar residues" evidence="5">
    <location>
        <begin position="127"/>
        <end position="140"/>
    </location>
</feature>
<feature type="compositionally biased region" description="Basic residues" evidence="5">
    <location>
        <begin position="170"/>
        <end position="180"/>
    </location>
</feature>
<reference evidence="8" key="1">
    <citation type="submission" date="2014-03" db="EMBL/GenBank/DDBJ databases">
        <authorList>
            <person name="Aksoy S."/>
            <person name="Warren W."/>
            <person name="Wilson R.K."/>
        </authorList>
    </citation>
    <scope>NUCLEOTIDE SEQUENCE [LARGE SCALE GENOMIC DNA]</scope>
    <source>
        <strain evidence="8">IAEA</strain>
    </source>
</reference>
<keyword evidence="4" id="KW-0539">Nucleus</keyword>
<proteinExistence type="predicted"/>
<dbReference type="PROSITE" id="PS51062">
    <property type="entry name" value="RUNT"/>
    <property type="match status" value="1"/>
</dbReference>
<protein>
    <recommendedName>
        <fullName evidence="6">Runt domain-containing protein</fullName>
    </recommendedName>
</protein>
<sequence length="180" mass="19942">MSSFSPRTDKKVINLNASLYLYLDIHESSCDLALRLIRYERRKSFTLTITVETFPPQVATYAKAIKVTVDGPREPRSKTSPPGGHQFRAFGLAQRPYPDATFSSHFRELGSLHRVSRSSAVTANVTVAPTSSTGPNLPQLTSNHSSSSSTINSDCQGYKPNATHIQGKLSKIRHRPRRSE</sequence>
<dbReference type="GO" id="GO:0000981">
    <property type="term" value="F:DNA-binding transcription factor activity, RNA polymerase II-specific"/>
    <property type="evidence" value="ECO:0007669"/>
    <property type="project" value="TreeGrafter"/>
</dbReference>
<keyword evidence="8" id="KW-1185">Reference proteome</keyword>
<dbReference type="PANTHER" id="PTHR11950:SF49">
    <property type="entry name" value="PROTEIN LOZENGE"/>
    <property type="match status" value="1"/>
</dbReference>
<keyword evidence="2" id="KW-0805">Transcription regulation</keyword>
<dbReference type="SUPFAM" id="SSF49417">
    <property type="entry name" value="p53-like transcription factors"/>
    <property type="match status" value="1"/>
</dbReference>
<feature type="compositionally biased region" description="Low complexity" evidence="5">
    <location>
        <begin position="141"/>
        <end position="153"/>
    </location>
</feature>
<dbReference type="EnsemblMetazoa" id="GBRI014288-RA">
    <property type="protein sequence ID" value="GBRI014288-PA"/>
    <property type="gene ID" value="GBRI014288"/>
</dbReference>
<dbReference type="Gene3D" id="2.60.40.720">
    <property type="match status" value="1"/>
</dbReference>
<evidence type="ECO:0000256" key="1">
    <source>
        <dbReference type="ARBA" id="ARBA00004123"/>
    </source>
</evidence>
<dbReference type="InterPro" id="IPR000040">
    <property type="entry name" value="AML1_Runt"/>
</dbReference>
<dbReference type="PRINTS" id="PR00967">
    <property type="entry name" value="ONCOGENEAML1"/>
</dbReference>
<dbReference type="AlphaFoldDB" id="A0A1A9WCC0"/>
<organism evidence="7 8">
    <name type="scientific">Glossina brevipalpis</name>
    <dbReference type="NCBI Taxonomy" id="37001"/>
    <lineage>
        <taxon>Eukaryota</taxon>
        <taxon>Metazoa</taxon>
        <taxon>Ecdysozoa</taxon>
        <taxon>Arthropoda</taxon>
        <taxon>Hexapoda</taxon>
        <taxon>Insecta</taxon>
        <taxon>Pterygota</taxon>
        <taxon>Neoptera</taxon>
        <taxon>Endopterygota</taxon>
        <taxon>Diptera</taxon>
        <taxon>Brachycera</taxon>
        <taxon>Muscomorpha</taxon>
        <taxon>Hippoboscoidea</taxon>
        <taxon>Glossinidae</taxon>
        <taxon>Glossina</taxon>
    </lineage>
</organism>
<evidence type="ECO:0000256" key="3">
    <source>
        <dbReference type="ARBA" id="ARBA00023163"/>
    </source>
</evidence>
<name>A0A1A9WCC0_9MUSC</name>
<dbReference type="GO" id="GO:0000978">
    <property type="term" value="F:RNA polymerase II cis-regulatory region sequence-specific DNA binding"/>
    <property type="evidence" value="ECO:0007669"/>
    <property type="project" value="TreeGrafter"/>
</dbReference>
<evidence type="ECO:0000256" key="4">
    <source>
        <dbReference type="ARBA" id="ARBA00023242"/>
    </source>
</evidence>
<evidence type="ECO:0000256" key="5">
    <source>
        <dbReference type="SAM" id="MobiDB-lite"/>
    </source>
</evidence>
<evidence type="ECO:0000259" key="6">
    <source>
        <dbReference type="PROSITE" id="PS51062"/>
    </source>
</evidence>
<dbReference type="InterPro" id="IPR008967">
    <property type="entry name" value="p53-like_TF_DNA-bd_sf"/>
</dbReference>
<evidence type="ECO:0000313" key="7">
    <source>
        <dbReference type="EnsemblMetazoa" id="GBRI014288-PA"/>
    </source>
</evidence>
<reference evidence="7" key="2">
    <citation type="submission" date="2020-05" db="UniProtKB">
        <authorList>
            <consortium name="EnsemblMetazoa"/>
        </authorList>
    </citation>
    <scope>IDENTIFICATION</scope>
    <source>
        <strain evidence="7">IAEA</strain>
    </source>
</reference>
<dbReference type="InterPro" id="IPR013524">
    <property type="entry name" value="Runt_dom"/>
</dbReference>
<feature type="domain" description="Runt" evidence="6">
    <location>
        <begin position="1"/>
        <end position="77"/>
    </location>
</feature>
<dbReference type="PANTHER" id="PTHR11950">
    <property type="entry name" value="RUNT RELATED"/>
    <property type="match status" value="1"/>
</dbReference>
<evidence type="ECO:0000256" key="2">
    <source>
        <dbReference type="ARBA" id="ARBA00023015"/>
    </source>
</evidence>
<dbReference type="InterPro" id="IPR012346">
    <property type="entry name" value="p53/RUNT-type_TF_DNA-bd_sf"/>
</dbReference>
<comment type="subcellular location">
    <subcellularLocation>
        <location evidence="1">Nucleus</location>
    </subcellularLocation>
</comment>